<evidence type="ECO:0000313" key="2">
    <source>
        <dbReference type="EMBL" id="RAQ94648.1"/>
    </source>
</evidence>
<feature type="domain" description="Helix-turn-helix" evidence="1">
    <location>
        <begin position="10"/>
        <end position="62"/>
    </location>
</feature>
<comment type="caution">
    <text evidence="2">The sequence shown here is derived from an EMBL/GenBank/DDBJ whole genome shotgun (WGS) entry which is preliminary data.</text>
</comment>
<dbReference type="InterPro" id="IPR041657">
    <property type="entry name" value="HTH_17"/>
</dbReference>
<evidence type="ECO:0000313" key="3">
    <source>
        <dbReference type="Proteomes" id="UP000248706"/>
    </source>
</evidence>
<reference evidence="2 3" key="1">
    <citation type="submission" date="2016-08" db="EMBL/GenBank/DDBJ databases">
        <title>Analysis of Carbohydrate Active Enzymes in Thermogemmatispora T81 Reveals Carbohydrate Degradation Ability.</title>
        <authorList>
            <person name="Tomazini A."/>
            <person name="Lal S."/>
            <person name="Stott M."/>
            <person name="Henrissat B."/>
            <person name="Polikarpov I."/>
            <person name="Sparling R."/>
            <person name="Levin D.B."/>
        </authorList>
    </citation>
    <scope>NUCLEOTIDE SEQUENCE [LARGE SCALE GENOMIC DNA]</scope>
    <source>
        <strain evidence="2 3">T81</strain>
    </source>
</reference>
<dbReference type="GO" id="GO:0003677">
    <property type="term" value="F:DNA binding"/>
    <property type="evidence" value="ECO:0007669"/>
    <property type="project" value="InterPro"/>
</dbReference>
<sequence>MDRHLEVEELLTISEVAQLLRVDATTVRRWVKEGLLEGVRLPRASQRQSYRIKRSTLERLLGEGQK</sequence>
<gene>
    <name evidence="2" type="ORF">A4R35_03815</name>
</gene>
<dbReference type="RefSeq" id="WP_052889029.1">
    <property type="nucleotide sequence ID" value="NZ_MCIF01000002.1"/>
</dbReference>
<accession>A0A328VAL0</accession>
<dbReference type="Proteomes" id="UP000248706">
    <property type="component" value="Unassembled WGS sequence"/>
</dbReference>
<dbReference type="SUPFAM" id="SSF46955">
    <property type="entry name" value="Putative DNA-binding domain"/>
    <property type="match status" value="1"/>
</dbReference>
<dbReference type="NCBIfam" id="TIGR01764">
    <property type="entry name" value="excise"/>
    <property type="match status" value="1"/>
</dbReference>
<dbReference type="InterPro" id="IPR009061">
    <property type="entry name" value="DNA-bd_dom_put_sf"/>
</dbReference>
<proteinExistence type="predicted"/>
<name>A0A328VAL0_9CHLR</name>
<dbReference type="OrthoDB" id="515428at2"/>
<dbReference type="Gene3D" id="1.10.1660.10">
    <property type="match status" value="1"/>
</dbReference>
<dbReference type="AlphaFoldDB" id="A0A328VAL0"/>
<dbReference type="Pfam" id="PF12728">
    <property type="entry name" value="HTH_17"/>
    <property type="match status" value="1"/>
</dbReference>
<dbReference type="EMBL" id="MCIF01000002">
    <property type="protein sequence ID" value="RAQ94648.1"/>
    <property type="molecule type" value="Genomic_DNA"/>
</dbReference>
<dbReference type="InterPro" id="IPR010093">
    <property type="entry name" value="SinI_DNA-bd"/>
</dbReference>
<evidence type="ECO:0000259" key="1">
    <source>
        <dbReference type="Pfam" id="PF12728"/>
    </source>
</evidence>
<protein>
    <recommendedName>
        <fullName evidence="1">Helix-turn-helix domain-containing protein</fullName>
    </recommendedName>
</protein>
<organism evidence="2 3">
    <name type="scientific">Thermogemmatispora tikiterensis</name>
    <dbReference type="NCBI Taxonomy" id="1825093"/>
    <lineage>
        <taxon>Bacteria</taxon>
        <taxon>Bacillati</taxon>
        <taxon>Chloroflexota</taxon>
        <taxon>Ktedonobacteria</taxon>
        <taxon>Thermogemmatisporales</taxon>
        <taxon>Thermogemmatisporaceae</taxon>
        <taxon>Thermogemmatispora</taxon>
    </lineage>
</organism>
<keyword evidence="3" id="KW-1185">Reference proteome</keyword>